<comment type="similarity">
    <text evidence="6">Belongs to the globin family.</text>
</comment>
<dbReference type="PANTHER" id="PTHR46458">
    <property type="entry name" value="BLR2807 PROTEIN"/>
    <property type="match status" value="1"/>
</dbReference>
<dbReference type="GO" id="GO:0020037">
    <property type="term" value="F:heme binding"/>
    <property type="evidence" value="ECO:0007669"/>
    <property type="project" value="InterPro"/>
</dbReference>
<accession>A0A914UM07</accession>
<dbReference type="CDD" id="cd01040">
    <property type="entry name" value="Mb-like"/>
    <property type="match status" value="1"/>
</dbReference>
<reference evidence="10" key="1">
    <citation type="submission" date="2022-11" db="UniProtKB">
        <authorList>
            <consortium name="WormBaseParasite"/>
        </authorList>
    </citation>
    <scope>IDENTIFICATION</scope>
</reference>
<dbReference type="InterPro" id="IPR000971">
    <property type="entry name" value="Globin"/>
</dbReference>
<proteinExistence type="inferred from homology"/>
<evidence type="ECO:0000256" key="7">
    <source>
        <dbReference type="SAM" id="MobiDB-lite"/>
    </source>
</evidence>
<sequence>MGNTAGSQSDHERDDKGDKGEEKARPRSLRTSSQSLHRSASKSPSKLVTSSLGDGSLHRPRSASNVLGGRDAGTSGPTYSLSKSHTRAIQKLWKATHGKGAGFAGAEIFDKVFMKVPSSRQLFESKTHGMRGHYVLFGEALDQVITKLDEPDTVRDFLRELGRRHAAVRSEGFDPKLWNVFGEALIHSALEWDPTIRRNEDIQQAWCNVVLFIVACMREGYYEVLRKTPHPQRTSVPTSKSFLTVDQDAGLESRRYSYH</sequence>
<evidence type="ECO:0000313" key="9">
    <source>
        <dbReference type="Proteomes" id="UP000887566"/>
    </source>
</evidence>
<dbReference type="GO" id="GO:0019825">
    <property type="term" value="F:oxygen binding"/>
    <property type="evidence" value="ECO:0007669"/>
    <property type="project" value="InterPro"/>
</dbReference>
<feature type="domain" description="Globin" evidence="8">
    <location>
        <begin position="80"/>
        <end position="222"/>
    </location>
</feature>
<dbReference type="InterPro" id="IPR050532">
    <property type="entry name" value="Globin-like_OT"/>
</dbReference>
<name>A0A914UM07_9BILA</name>
<dbReference type="InterPro" id="IPR012292">
    <property type="entry name" value="Globin/Proto"/>
</dbReference>
<dbReference type="PANTHER" id="PTHR46458:SF1">
    <property type="entry name" value="GEO09476P1"/>
    <property type="match status" value="1"/>
</dbReference>
<dbReference type="SUPFAM" id="SSF46458">
    <property type="entry name" value="Globin-like"/>
    <property type="match status" value="1"/>
</dbReference>
<evidence type="ECO:0000256" key="6">
    <source>
        <dbReference type="RuleBase" id="RU000356"/>
    </source>
</evidence>
<feature type="compositionally biased region" description="Polar residues" evidence="7">
    <location>
        <begin position="29"/>
        <end position="53"/>
    </location>
</feature>
<evidence type="ECO:0000256" key="4">
    <source>
        <dbReference type="ARBA" id="ARBA00022723"/>
    </source>
</evidence>
<keyword evidence="3 6" id="KW-0561">Oxygen transport</keyword>
<organism evidence="9 10">
    <name type="scientific">Plectus sambesii</name>
    <dbReference type="NCBI Taxonomy" id="2011161"/>
    <lineage>
        <taxon>Eukaryota</taxon>
        <taxon>Metazoa</taxon>
        <taxon>Ecdysozoa</taxon>
        <taxon>Nematoda</taxon>
        <taxon>Chromadorea</taxon>
        <taxon>Plectida</taxon>
        <taxon>Plectina</taxon>
        <taxon>Plectoidea</taxon>
        <taxon>Plectidae</taxon>
        <taxon>Plectus</taxon>
    </lineage>
</organism>
<keyword evidence="1 6" id="KW-0813">Transport</keyword>
<keyword evidence="5" id="KW-0408">Iron</keyword>
<feature type="region of interest" description="Disordered" evidence="7">
    <location>
        <begin position="1"/>
        <end position="82"/>
    </location>
</feature>
<dbReference type="WBParaSite" id="PSAMB.scaffold1105size35898.g11043.t1">
    <property type="protein sequence ID" value="PSAMB.scaffold1105size35898.g11043.t1"/>
    <property type="gene ID" value="PSAMB.scaffold1105size35898.g11043"/>
</dbReference>
<evidence type="ECO:0000313" key="10">
    <source>
        <dbReference type="WBParaSite" id="PSAMB.scaffold1105size35898.g11043.t1"/>
    </source>
</evidence>
<evidence type="ECO:0000256" key="2">
    <source>
        <dbReference type="ARBA" id="ARBA00022617"/>
    </source>
</evidence>
<evidence type="ECO:0000256" key="3">
    <source>
        <dbReference type="ARBA" id="ARBA00022621"/>
    </source>
</evidence>
<feature type="compositionally biased region" description="Basic and acidic residues" evidence="7">
    <location>
        <begin position="9"/>
        <end position="25"/>
    </location>
</feature>
<dbReference type="Proteomes" id="UP000887566">
    <property type="component" value="Unplaced"/>
</dbReference>
<dbReference type="PROSITE" id="PS01033">
    <property type="entry name" value="GLOBIN"/>
    <property type="match status" value="1"/>
</dbReference>
<dbReference type="InterPro" id="IPR044399">
    <property type="entry name" value="Mb-like_M"/>
</dbReference>
<dbReference type="GO" id="GO:0046872">
    <property type="term" value="F:metal ion binding"/>
    <property type="evidence" value="ECO:0007669"/>
    <property type="project" value="UniProtKB-KW"/>
</dbReference>
<dbReference type="InterPro" id="IPR009050">
    <property type="entry name" value="Globin-like_sf"/>
</dbReference>
<keyword evidence="9" id="KW-1185">Reference proteome</keyword>
<protein>
    <submittedName>
        <fullName evidence="10">Globin family profile domain-containing protein</fullName>
    </submittedName>
</protein>
<dbReference type="GO" id="GO:0005344">
    <property type="term" value="F:oxygen carrier activity"/>
    <property type="evidence" value="ECO:0007669"/>
    <property type="project" value="UniProtKB-KW"/>
</dbReference>
<dbReference type="Pfam" id="PF00042">
    <property type="entry name" value="Globin"/>
    <property type="match status" value="1"/>
</dbReference>
<keyword evidence="4" id="KW-0479">Metal-binding</keyword>
<dbReference type="AlphaFoldDB" id="A0A914UM07"/>
<keyword evidence="2 6" id="KW-0349">Heme</keyword>
<dbReference type="Gene3D" id="1.10.490.10">
    <property type="entry name" value="Globins"/>
    <property type="match status" value="1"/>
</dbReference>
<evidence type="ECO:0000256" key="5">
    <source>
        <dbReference type="ARBA" id="ARBA00023004"/>
    </source>
</evidence>
<evidence type="ECO:0000259" key="8">
    <source>
        <dbReference type="PROSITE" id="PS01033"/>
    </source>
</evidence>
<evidence type="ECO:0000256" key="1">
    <source>
        <dbReference type="ARBA" id="ARBA00022448"/>
    </source>
</evidence>